<comment type="caution">
    <text evidence="1">The sequence shown here is derived from an EMBL/GenBank/DDBJ whole genome shotgun (WGS) entry which is preliminary data.</text>
</comment>
<evidence type="ECO:0000313" key="2">
    <source>
        <dbReference type="Proteomes" id="UP001476950"/>
    </source>
</evidence>
<protein>
    <submittedName>
        <fullName evidence="1">Uncharacterized protein</fullName>
    </submittedName>
</protein>
<name>A0ABV0KRU2_9CYAN</name>
<evidence type="ECO:0000313" key="1">
    <source>
        <dbReference type="EMBL" id="MEP1061783.1"/>
    </source>
</evidence>
<reference evidence="1 2" key="1">
    <citation type="submission" date="2022-04" db="EMBL/GenBank/DDBJ databases">
        <title>Positive selection, recombination, and allopatry shape intraspecific diversity of widespread and dominant cyanobacteria.</title>
        <authorList>
            <person name="Wei J."/>
            <person name="Shu W."/>
            <person name="Hu C."/>
        </authorList>
    </citation>
    <scope>NUCLEOTIDE SEQUENCE [LARGE SCALE GENOMIC DNA]</scope>
    <source>
        <strain evidence="1 2">AS-A4</strain>
    </source>
</reference>
<sequence length="166" mass="19797">MSKFGWSYPPGVTSLPWDNEEDDERCAIAQWVDRWLGTTWSFKQHYIYRSRLRSKNGWTYKLTLLWVYSFYLYWHNRKNFNLRLSLLKAGQRCHPDEQEVQLVFAVDTTSDLTLDRFLHLALSASLPPIEEQAAKAEDADTGFFSAPMQSLWQHRHVFERWQGYEK</sequence>
<gene>
    <name evidence="1" type="ORF">NDI38_25765</name>
</gene>
<keyword evidence="2" id="KW-1185">Reference proteome</keyword>
<accession>A0ABV0KRU2</accession>
<dbReference type="RefSeq" id="WP_190448001.1">
    <property type="nucleotide sequence ID" value="NZ_JAMPLM010000044.1"/>
</dbReference>
<proteinExistence type="predicted"/>
<organism evidence="1 2">
    <name type="scientific">Stenomitos frigidus AS-A4</name>
    <dbReference type="NCBI Taxonomy" id="2933935"/>
    <lineage>
        <taxon>Bacteria</taxon>
        <taxon>Bacillati</taxon>
        <taxon>Cyanobacteriota</taxon>
        <taxon>Cyanophyceae</taxon>
        <taxon>Leptolyngbyales</taxon>
        <taxon>Leptolyngbyaceae</taxon>
        <taxon>Stenomitos</taxon>
    </lineage>
</organism>
<dbReference type="Proteomes" id="UP001476950">
    <property type="component" value="Unassembled WGS sequence"/>
</dbReference>
<dbReference type="EMBL" id="JAMPLM010000044">
    <property type="protein sequence ID" value="MEP1061783.1"/>
    <property type="molecule type" value="Genomic_DNA"/>
</dbReference>